<sequence>MTIHIGIALYFIKGNMYFGTPSYFHWALVATDASSWESQPVYTIELKRNSSITSEFVQSFTSSYLTRSDAFVGVVHLFSTIDYTIDSFQSMIHSNFPAQDSGWRLPGRFGPQGWTCATWILQILGALRTRGTWTTQQNFEHTYTRVLNLAHAMRSGGQGQYQGAVRVIRFE</sequence>
<evidence type="ECO:0000313" key="2">
    <source>
        <dbReference type="Proteomes" id="UP000772434"/>
    </source>
</evidence>
<keyword evidence="2" id="KW-1185">Reference proteome</keyword>
<dbReference type="AlphaFoldDB" id="A0A9P5Q3E2"/>
<dbReference type="OrthoDB" id="2824374at2759"/>
<proteinExistence type="predicted"/>
<gene>
    <name evidence="1" type="ORF">BDP27DRAFT_247011</name>
</gene>
<name>A0A9P5Q3E2_9AGAR</name>
<dbReference type="Proteomes" id="UP000772434">
    <property type="component" value="Unassembled WGS sequence"/>
</dbReference>
<evidence type="ECO:0000313" key="1">
    <source>
        <dbReference type="EMBL" id="KAF9074064.1"/>
    </source>
</evidence>
<reference evidence="1" key="1">
    <citation type="submission" date="2020-11" db="EMBL/GenBank/DDBJ databases">
        <authorList>
            <consortium name="DOE Joint Genome Institute"/>
            <person name="Ahrendt S."/>
            <person name="Riley R."/>
            <person name="Andreopoulos W."/>
            <person name="Labutti K."/>
            <person name="Pangilinan J."/>
            <person name="Ruiz-Duenas F.J."/>
            <person name="Barrasa J.M."/>
            <person name="Sanchez-Garcia M."/>
            <person name="Camarero S."/>
            <person name="Miyauchi S."/>
            <person name="Serrano A."/>
            <person name="Linde D."/>
            <person name="Babiker R."/>
            <person name="Drula E."/>
            <person name="Ayuso-Fernandez I."/>
            <person name="Pacheco R."/>
            <person name="Padilla G."/>
            <person name="Ferreira P."/>
            <person name="Barriuso J."/>
            <person name="Kellner H."/>
            <person name="Castanera R."/>
            <person name="Alfaro M."/>
            <person name="Ramirez L."/>
            <person name="Pisabarro A.G."/>
            <person name="Kuo A."/>
            <person name="Tritt A."/>
            <person name="Lipzen A."/>
            <person name="He G."/>
            <person name="Yan M."/>
            <person name="Ng V."/>
            <person name="Cullen D."/>
            <person name="Martin F."/>
            <person name="Rosso M.-N."/>
            <person name="Henrissat B."/>
            <person name="Hibbett D."/>
            <person name="Martinez A.T."/>
            <person name="Grigoriev I.V."/>
        </authorList>
    </citation>
    <scope>NUCLEOTIDE SEQUENCE</scope>
    <source>
        <strain evidence="1">AH 40177</strain>
    </source>
</reference>
<protein>
    <submittedName>
        <fullName evidence="1">Uncharacterized protein</fullName>
    </submittedName>
</protein>
<accession>A0A9P5Q3E2</accession>
<dbReference type="EMBL" id="JADNRY010000015">
    <property type="protein sequence ID" value="KAF9074064.1"/>
    <property type="molecule type" value="Genomic_DNA"/>
</dbReference>
<comment type="caution">
    <text evidence="1">The sequence shown here is derived from an EMBL/GenBank/DDBJ whole genome shotgun (WGS) entry which is preliminary data.</text>
</comment>
<organism evidence="1 2">
    <name type="scientific">Rhodocollybia butyracea</name>
    <dbReference type="NCBI Taxonomy" id="206335"/>
    <lineage>
        <taxon>Eukaryota</taxon>
        <taxon>Fungi</taxon>
        <taxon>Dikarya</taxon>
        <taxon>Basidiomycota</taxon>
        <taxon>Agaricomycotina</taxon>
        <taxon>Agaricomycetes</taxon>
        <taxon>Agaricomycetidae</taxon>
        <taxon>Agaricales</taxon>
        <taxon>Marasmiineae</taxon>
        <taxon>Omphalotaceae</taxon>
        <taxon>Rhodocollybia</taxon>
    </lineage>
</organism>